<feature type="transmembrane region" description="Helical" evidence="1">
    <location>
        <begin position="148"/>
        <end position="170"/>
    </location>
</feature>
<reference evidence="4" key="1">
    <citation type="submission" date="2025-08" db="UniProtKB">
        <authorList>
            <consortium name="RefSeq"/>
        </authorList>
    </citation>
    <scope>IDENTIFICATION</scope>
    <source>
        <tissue evidence="4">Seedling</tissue>
    </source>
</reference>
<dbReference type="InterPro" id="IPR013103">
    <property type="entry name" value="RVT_2"/>
</dbReference>
<proteinExistence type="predicted"/>
<evidence type="ECO:0000256" key="1">
    <source>
        <dbReference type="SAM" id="Phobius"/>
    </source>
</evidence>
<dbReference type="RefSeq" id="XP_060669133.1">
    <property type="nucleotide sequence ID" value="XM_060813150.1"/>
</dbReference>
<dbReference type="Proteomes" id="UP001652623">
    <property type="component" value="Chromosome 12"/>
</dbReference>
<keyword evidence="1" id="KW-1133">Transmembrane helix</keyword>
<organism evidence="3 4">
    <name type="scientific">Ziziphus jujuba</name>
    <name type="common">Chinese jujube</name>
    <name type="synonym">Ziziphus sativa</name>
    <dbReference type="NCBI Taxonomy" id="326968"/>
    <lineage>
        <taxon>Eukaryota</taxon>
        <taxon>Viridiplantae</taxon>
        <taxon>Streptophyta</taxon>
        <taxon>Embryophyta</taxon>
        <taxon>Tracheophyta</taxon>
        <taxon>Spermatophyta</taxon>
        <taxon>Magnoliopsida</taxon>
        <taxon>eudicotyledons</taxon>
        <taxon>Gunneridae</taxon>
        <taxon>Pentapetalae</taxon>
        <taxon>rosids</taxon>
        <taxon>fabids</taxon>
        <taxon>Rosales</taxon>
        <taxon>Rhamnaceae</taxon>
        <taxon>Paliureae</taxon>
        <taxon>Ziziphus</taxon>
    </lineage>
</organism>
<keyword evidence="3" id="KW-1185">Reference proteome</keyword>
<keyword evidence="1" id="KW-0812">Transmembrane</keyword>
<keyword evidence="1" id="KW-0472">Membrane</keyword>
<sequence>MYVDDILLTGDDTIEGERMKQVLAKEFEIKDLVPMKYFLSMEVVRSKKDIYVSQRKYIVDLLKETGFLGSKPVDTLIEKNHNMVSQFMHEPHEEHLKAIHRILRYLEKTPRKGLFFKENDSRKIKAFTDAYRAGSANDRRSTTRLDTVGGWVLYFTEILALFGGVITALYCWIPWIADPLLGTVSHAFGISVLLF</sequence>
<dbReference type="Pfam" id="PF07727">
    <property type="entry name" value="RVT_2"/>
    <property type="match status" value="1"/>
</dbReference>
<feature type="domain" description="Reverse transcriptase Ty1/copia-type" evidence="2">
    <location>
        <begin position="1"/>
        <end position="77"/>
    </location>
</feature>
<name>A0ABM3ZXD4_ZIZJJ</name>
<protein>
    <submittedName>
        <fullName evidence="4">Retrovirus-related Pol polyprotein from transposon RE1</fullName>
    </submittedName>
</protein>
<evidence type="ECO:0000313" key="3">
    <source>
        <dbReference type="Proteomes" id="UP001652623"/>
    </source>
</evidence>
<evidence type="ECO:0000259" key="2">
    <source>
        <dbReference type="Pfam" id="PF07727"/>
    </source>
</evidence>
<dbReference type="PANTHER" id="PTHR11439">
    <property type="entry name" value="GAG-POL-RELATED RETROTRANSPOSON"/>
    <property type="match status" value="1"/>
</dbReference>
<evidence type="ECO:0000313" key="4">
    <source>
        <dbReference type="RefSeq" id="XP_060669133.1"/>
    </source>
</evidence>
<gene>
    <name evidence="4" type="primary">LOC112493087</name>
</gene>
<dbReference type="GeneID" id="112493087"/>
<dbReference type="PANTHER" id="PTHR11439:SF440">
    <property type="entry name" value="INTEGRASE CATALYTIC DOMAIN-CONTAINING PROTEIN"/>
    <property type="match status" value="1"/>
</dbReference>
<accession>A0ABM3ZXD4</accession>